<dbReference type="InterPro" id="IPR001315">
    <property type="entry name" value="CARD"/>
</dbReference>
<dbReference type="PROSITE" id="PS50011">
    <property type="entry name" value="PROTEIN_KINASE_DOM"/>
    <property type="match status" value="1"/>
</dbReference>
<evidence type="ECO:0000313" key="4">
    <source>
        <dbReference type="Proteomes" id="UP001652642"/>
    </source>
</evidence>
<dbReference type="GO" id="GO:0004706">
    <property type="term" value="F:JUN kinase kinase kinase activity"/>
    <property type="evidence" value="ECO:0007669"/>
    <property type="project" value="TreeGrafter"/>
</dbReference>
<organism evidence="4 5">
    <name type="scientific">Pogona vitticeps</name>
    <name type="common">central bearded dragon</name>
    <dbReference type="NCBI Taxonomy" id="103695"/>
    <lineage>
        <taxon>Eukaryota</taxon>
        <taxon>Metazoa</taxon>
        <taxon>Chordata</taxon>
        <taxon>Craniata</taxon>
        <taxon>Vertebrata</taxon>
        <taxon>Euteleostomi</taxon>
        <taxon>Lepidosauria</taxon>
        <taxon>Squamata</taxon>
        <taxon>Bifurcata</taxon>
        <taxon>Unidentata</taxon>
        <taxon>Episquamata</taxon>
        <taxon>Toxicofera</taxon>
        <taxon>Iguania</taxon>
        <taxon>Acrodonta</taxon>
        <taxon>Agamidae</taxon>
        <taxon>Amphibolurinae</taxon>
        <taxon>Pogona</taxon>
    </lineage>
</organism>
<dbReference type="PANTHER" id="PTHR44329">
    <property type="entry name" value="SERINE/THREONINE-PROTEIN KINASE TNNI3K-RELATED"/>
    <property type="match status" value="1"/>
</dbReference>
<dbReference type="GO" id="GO:0043123">
    <property type="term" value="P:positive regulation of canonical NF-kappaB signal transduction"/>
    <property type="evidence" value="ECO:0007669"/>
    <property type="project" value="UniProtKB-ARBA"/>
</dbReference>
<gene>
    <name evidence="5" type="primary">LOC110085504</name>
</gene>
<dbReference type="AlphaFoldDB" id="A0A6J0UMZ0"/>
<dbReference type="KEGG" id="pvt:110085504"/>
<dbReference type="InterPro" id="IPR001245">
    <property type="entry name" value="Ser-Thr/Tyr_kinase_cat_dom"/>
</dbReference>
<proteinExistence type="predicted"/>
<evidence type="ECO:0000256" key="1">
    <source>
        <dbReference type="SAM" id="MobiDB-lite"/>
    </source>
</evidence>
<dbReference type="PROSITE" id="PS50209">
    <property type="entry name" value="CARD"/>
    <property type="match status" value="1"/>
</dbReference>
<accession>A0A6J0UMZ0</accession>
<dbReference type="SUPFAM" id="SSF47986">
    <property type="entry name" value="DEATH domain"/>
    <property type="match status" value="1"/>
</dbReference>
<reference evidence="5" key="1">
    <citation type="submission" date="2025-08" db="UniProtKB">
        <authorList>
            <consortium name="RefSeq"/>
        </authorList>
    </citation>
    <scope>IDENTIFICATION</scope>
</reference>
<dbReference type="GeneID" id="110085504"/>
<dbReference type="Pfam" id="PF00619">
    <property type="entry name" value="CARD"/>
    <property type="match status" value="1"/>
</dbReference>
<evidence type="ECO:0000259" key="3">
    <source>
        <dbReference type="PROSITE" id="PS50209"/>
    </source>
</evidence>
<protein>
    <submittedName>
        <fullName evidence="5">Receptor-interacting serine/threonine-protein kinase 2-like</fullName>
    </submittedName>
</protein>
<dbReference type="InterPro" id="IPR051681">
    <property type="entry name" value="Ser/Thr_Kinases-Pseudokinases"/>
</dbReference>
<dbReference type="RefSeq" id="XP_020661398.2">
    <property type="nucleotide sequence ID" value="XM_020805739.2"/>
</dbReference>
<sequence>MLLFLPVFFPGCHKMSSNLLPIITQKDLESICLTKTGSGFALRAFHAPRNTDVSLKLLTRQNATERDLKALLEEVAGTQRIIQCKRLMPLLGICQFQGVLGIVSEWMHHGCLHALIHEHELYPQLPFPLCVRILSDVAEGLSYLHGLEQPILQHSLKPSNVLLDLEYRAKISDYGLATWRKQQIRSLLQNCNNQSCWDLLCLSPEILQGGNFLQEGDVYSFGMMCWEVLSRQKPFKNKKTLLEAVTGVCSGMRPRIEPEFIPQSLPHRNKLLHLIVLCWHQEPSYRPSAAECKALLQDVLITYRKEEISDAIYNLMHAKDCAVAAAKGPGSHVLGTDIHNLEVIYNENSSGPRKELNLKAQGLTNIRLENGTEKFSSDVSQPALLSNNPLDAALGKGVRLPVFQSSSKEPSPPPPSSVSTYLVPNPSVSGGSTLPFWKEAESRKQPPPPQFGQGPGHSPSYSKLQNNWTENTSTGHYSRQKSCSILACGRETILSCMTEGRLNHLLDVLRSQQLLSRMDYEMITSFPTLTGRARALLDTCLNLGEKASQTVVNVLSASKCTTLLQSLQMNAVN</sequence>
<dbReference type="OrthoDB" id="4062651at2759"/>
<feature type="domain" description="Protein kinase" evidence="2">
    <location>
        <begin position="30"/>
        <end position="300"/>
    </location>
</feature>
<dbReference type="InterPro" id="IPR011009">
    <property type="entry name" value="Kinase-like_dom_sf"/>
</dbReference>
<dbReference type="InterPro" id="IPR011029">
    <property type="entry name" value="DEATH-like_dom_sf"/>
</dbReference>
<dbReference type="PANTHER" id="PTHR44329:SF143">
    <property type="entry name" value="RECEPTOR INTERACTING SERINE_THREONINE KINASE 2"/>
    <property type="match status" value="1"/>
</dbReference>
<dbReference type="Gene3D" id="1.10.510.10">
    <property type="entry name" value="Transferase(Phosphotransferase) domain 1"/>
    <property type="match status" value="1"/>
</dbReference>
<keyword evidence="4" id="KW-1185">Reference proteome</keyword>
<feature type="region of interest" description="Disordered" evidence="1">
    <location>
        <begin position="403"/>
        <end position="425"/>
    </location>
</feature>
<evidence type="ECO:0000259" key="2">
    <source>
        <dbReference type="PROSITE" id="PS50011"/>
    </source>
</evidence>
<dbReference type="InterPro" id="IPR000719">
    <property type="entry name" value="Prot_kinase_dom"/>
</dbReference>
<dbReference type="InParanoid" id="A0A6J0UMZ0"/>
<feature type="domain" description="CARD" evidence="3">
    <location>
        <begin position="478"/>
        <end position="555"/>
    </location>
</feature>
<feature type="compositionally biased region" description="Polar residues" evidence="1">
    <location>
        <begin position="459"/>
        <end position="473"/>
    </location>
</feature>
<feature type="region of interest" description="Disordered" evidence="1">
    <location>
        <begin position="439"/>
        <end position="473"/>
    </location>
</feature>
<dbReference type="GO" id="GO:0031349">
    <property type="term" value="P:positive regulation of defense response"/>
    <property type="evidence" value="ECO:0007669"/>
    <property type="project" value="UniProtKB-ARBA"/>
</dbReference>
<dbReference type="Gene3D" id="1.10.533.10">
    <property type="entry name" value="Death Domain, Fas"/>
    <property type="match status" value="1"/>
</dbReference>
<evidence type="ECO:0000313" key="5">
    <source>
        <dbReference type="RefSeq" id="XP_020661398.2"/>
    </source>
</evidence>
<dbReference type="Proteomes" id="UP001652642">
    <property type="component" value="Chromosome 10"/>
</dbReference>
<dbReference type="SUPFAM" id="SSF56112">
    <property type="entry name" value="Protein kinase-like (PK-like)"/>
    <property type="match status" value="1"/>
</dbReference>
<dbReference type="Pfam" id="PF07714">
    <property type="entry name" value="PK_Tyr_Ser-Thr"/>
    <property type="match status" value="1"/>
</dbReference>
<dbReference type="GO" id="GO:0005524">
    <property type="term" value="F:ATP binding"/>
    <property type="evidence" value="ECO:0007669"/>
    <property type="project" value="InterPro"/>
</dbReference>
<name>A0A6J0UMZ0_9SAUR</name>
<dbReference type="GO" id="GO:0042981">
    <property type="term" value="P:regulation of apoptotic process"/>
    <property type="evidence" value="ECO:0007669"/>
    <property type="project" value="InterPro"/>
</dbReference>